<dbReference type="AlphaFoldDB" id="A0A0P4VN49"/>
<sequence length="167" mass="19709">MGADNEQKNSFFRLADALYRIVDGPVVWFRKTIVEPNRQNYPWYHQKFRRVPTIDQCFTDDPICKFEANQQFKRDKAVDSEVLSILRKRFEDCVLYEGPDSKVRCAHIRQQYEEAETNWFIKYGDLGGYGDAEKALLKQKHRIIWERRHGPVGSGMKDNKSTPEFAE</sequence>
<evidence type="ECO:0000256" key="4">
    <source>
        <dbReference type="ARBA" id="ARBA00022448"/>
    </source>
</evidence>
<evidence type="ECO:0000313" key="10">
    <source>
        <dbReference type="EMBL" id="JAI54309.1"/>
    </source>
</evidence>
<evidence type="ECO:0000256" key="5">
    <source>
        <dbReference type="ARBA" id="ARBA00022660"/>
    </source>
</evidence>
<dbReference type="InterPro" id="IPR039993">
    <property type="entry name" value="NDUFB10"/>
</dbReference>
<keyword evidence="7" id="KW-0249">Electron transport</keyword>
<keyword evidence="6" id="KW-0999">Mitochondrion inner membrane</keyword>
<name>A0A0P4VN49_9HEMI</name>
<dbReference type="PANTHER" id="PTHR13094:SF1">
    <property type="entry name" value="NADH DEHYDROGENASE [UBIQUINONE] 1 BETA SUBCOMPLEX SUBUNIT 10"/>
    <property type="match status" value="1"/>
</dbReference>
<evidence type="ECO:0000256" key="9">
    <source>
        <dbReference type="ARBA" id="ARBA00023136"/>
    </source>
</evidence>
<comment type="subcellular location">
    <subcellularLocation>
        <location evidence="1">Mitochondrion inner membrane</location>
        <topology evidence="1">Peripheral membrane protein</topology>
        <orientation evidence="1">Matrix side</orientation>
    </subcellularLocation>
</comment>
<evidence type="ECO:0000256" key="2">
    <source>
        <dbReference type="ARBA" id="ARBA00008317"/>
    </source>
</evidence>
<protein>
    <recommendedName>
        <fullName evidence="3">NADH dehydrogenase [ubiquinone] 1 beta subcomplex subunit 10</fullName>
    </recommendedName>
</protein>
<keyword evidence="9" id="KW-0472">Membrane</keyword>
<keyword evidence="10" id="KW-0830">Ubiquinone</keyword>
<dbReference type="Pfam" id="PF10249">
    <property type="entry name" value="NDUFB10"/>
    <property type="match status" value="1"/>
</dbReference>
<keyword evidence="8" id="KW-0496">Mitochondrion</keyword>
<dbReference type="GO" id="GO:0045271">
    <property type="term" value="C:respiratory chain complex I"/>
    <property type="evidence" value="ECO:0007669"/>
    <property type="project" value="UniProtKB-ARBA"/>
</dbReference>
<keyword evidence="4" id="KW-0813">Transport</keyword>
<dbReference type="InterPro" id="IPR019377">
    <property type="entry name" value="NADH_UbQ_OxRdtase_su10"/>
</dbReference>
<dbReference type="GO" id="GO:0005743">
    <property type="term" value="C:mitochondrial inner membrane"/>
    <property type="evidence" value="ECO:0007669"/>
    <property type="project" value="UniProtKB-SubCell"/>
</dbReference>
<evidence type="ECO:0000256" key="3">
    <source>
        <dbReference type="ARBA" id="ARBA00014109"/>
    </source>
</evidence>
<evidence type="ECO:0000256" key="8">
    <source>
        <dbReference type="ARBA" id="ARBA00023128"/>
    </source>
</evidence>
<dbReference type="PANTHER" id="PTHR13094">
    <property type="entry name" value="NADH-UBIQUINONE OXIDOREDUCTASE PDSW SUBUNIT"/>
    <property type="match status" value="1"/>
</dbReference>
<keyword evidence="5" id="KW-0679">Respiratory chain</keyword>
<reference evidence="10" key="1">
    <citation type="journal article" date="2016" name="PLoS Negl. Trop. Dis.">
        <title>A Deep Insight into the Sialome of Rhodnius neglectus, a Vector of Chagas Disease.</title>
        <authorList>
            <person name="Santiago P.B."/>
            <person name="Assumpcao T.C."/>
            <person name="Araujo C.N."/>
            <person name="Bastos I.M."/>
            <person name="Neves D."/>
            <person name="Silva I.G."/>
            <person name="Charneau S."/>
            <person name="Queiroz R.M."/>
            <person name="Raiol T."/>
            <person name="Oliveira J.V."/>
            <person name="Sousa M.V."/>
            <person name="Calvo E."/>
            <person name="Ribeiro J.M."/>
            <person name="Santana J.M."/>
        </authorList>
    </citation>
    <scope>NUCLEOTIDE SEQUENCE</scope>
    <source>
        <tissue evidence="10">Salivary glands</tissue>
    </source>
</reference>
<evidence type="ECO:0000256" key="7">
    <source>
        <dbReference type="ARBA" id="ARBA00022982"/>
    </source>
</evidence>
<dbReference type="EMBL" id="GDKW01002286">
    <property type="protein sequence ID" value="JAI54309.1"/>
    <property type="molecule type" value="mRNA"/>
</dbReference>
<evidence type="ECO:0000256" key="1">
    <source>
        <dbReference type="ARBA" id="ARBA00004443"/>
    </source>
</evidence>
<evidence type="ECO:0000256" key="6">
    <source>
        <dbReference type="ARBA" id="ARBA00022792"/>
    </source>
</evidence>
<proteinExistence type="evidence at transcript level"/>
<organism evidence="10">
    <name type="scientific">Rhodnius neglectus</name>
    <dbReference type="NCBI Taxonomy" id="72488"/>
    <lineage>
        <taxon>Eukaryota</taxon>
        <taxon>Metazoa</taxon>
        <taxon>Ecdysozoa</taxon>
        <taxon>Arthropoda</taxon>
        <taxon>Hexapoda</taxon>
        <taxon>Insecta</taxon>
        <taxon>Pterygota</taxon>
        <taxon>Neoptera</taxon>
        <taxon>Paraneoptera</taxon>
        <taxon>Hemiptera</taxon>
        <taxon>Heteroptera</taxon>
        <taxon>Panheteroptera</taxon>
        <taxon>Cimicomorpha</taxon>
        <taxon>Reduviidae</taxon>
        <taxon>Triatominae</taxon>
        <taxon>Rhodnius</taxon>
    </lineage>
</organism>
<accession>A0A0P4VN49</accession>
<comment type="similarity">
    <text evidence="2">Belongs to the complex I NDUFB10 subunit family.</text>
</comment>